<protein>
    <recommendedName>
        <fullName evidence="5">Protein FAM72A</fullName>
    </recommendedName>
</protein>
<comment type="caution">
    <text evidence="3">The sequence shown here is derived from an EMBL/GenBank/DDBJ whole genome shotgun (WGS) entry which is preliminary data.</text>
</comment>
<name>A0A8H7RKT0_9FUNG</name>
<dbReference type="Pfam" id="PF14976">
    <property type="entry name" value="YPEH2ZP"/>
    <property type="match status" value="1"/>
</dbReference>
<evidence type="ECO:0000313" key="4">
    <source>
        <dbReference type="Proteomes" id="UP000603453"/>
    </source>
</evidence>
<dbReference type="PANTHER" id="PTHR31841:SF1">
    <property type="entry name" value="PROTEIN FAM72A-RELATED"/>
    <property type="match status" value="1"/>
</dbReference>
<evidence type="ECO:0000313" key="3">
    <source>
        <dbReference type="EMBL" id="KAG2212373.1"/>
    </source>
</evidence>
<dbReference type="AlphaFoldDB" id="A0A8H7RKT0"/>
<comment type="similarity">
    <text evidence="1">Belongs to the FAM72 family.</text>
</comment>
<feature type="compositionally biased region" description="Polar residues" evidence="2">
    <location>
        <begin position="65"/>
        <end position="78"/>
    </location>
</feature>
<accession>A0A8H7RKT0</accession>
<evidence type="ECO:0000256" key="2">
    <source>
        <dbReference type="SAM" id="MobiDB-lite"/>
    </source>
</evidence>
<dbReference type="GO" id="GO:0005829">
    <property type="term" value="C:cytosol"/>
    <property type="evidence" value="ECO:0007669"/>
    <property type="project" value="TreeGrafter"/>
</dbReference>
<evidence type="ECO:0008006" key="5">
    <source>
        <dbReference type="Google" id="ProtNLM"/>
    </source>
</evidence>
<proteinExistence type="inferred from homology"/>
<feature type="region of interest" description="Disordered" evidence="2">
    <location>
        <begin position="48"/>
        <end position="114"/>
    </location>
</feature>
<sequence>MASNDVEKNNEQIIIPSESPTTIEDESIVTENNNKEATLYGQQFAVVETSQTVLSPPPRERKESNSSITFSQQDSTPQKIRDVFSLSPHPEVDSTGTPNSITSSRRTVTPFGGYTNNTMAAPSWRGPTPPWTHNSTSPHQSITNRHMRDISNENFTLLGGRRNNQNYHRQVLIEYQRMNQVATEYERKHVYRIECHDCNFVLTDRGMNAVLLSDRAVQLFSTDLLPDTVSFVHGDYAAASCSCRVRDIACLNCGNIVGYHVNVPCKLCLSQPNNGHYWMFRSYDISAQQIYVQLGPKGTDLPLLWGFVRDAGDFSGGFFRSGDSAAAKLSCQLSVHLASSVPLVVHEPVVKTVIAHTFNDEDTHNKHVQYCR</sequence>
<reference evidence="3" key="1">
    <citation type="submission" date="2020-12" db="EMBL/GenBank/DDBJ databases">
        <title>Metabolic potential, ecology and presence of endohyphal bacteria is reflected in genomic diversity of Mucoromycotina.</title>
        <authorList>
            <person name="Muszewska A."/>
            <person name="Okrasinska A."/>
            <person name="Steczkiewicz K."/>
            <person name="Drgas O."/>
            <person name="Orlowska M."/>
            <person name="Perlinska-Lenart U."/>
            <person name="Aleksandrzak-Piekarczyk T."/>
            <person name="Szatraj K."/>
            <person name="Zielenkiewicz U."/>
            <person name="Pilsyk S."/>
            <person name="Malc E."/>
            <person name="Mieczkowski P."/>
            <person name="Kruszewska J.S."/>
            <person name="Biernat P."/>
            <person name="Pawlowska J."/>
        </authorList>
    </citation>
    <scope>NUCLEOTIDE SEQUENCE</scope>
    <source>
        <strain evidence="3">WA0000017839</strain>
    </source>
</reference>
<dbReference type="InterPro" id="IPR026768">
    <property type="entry name" value="YPEH2ZP"/>
</dbReference>
<dbReference type="PANTHER" id="PTHR31841">
    <property type="entry name" value="PROTEIN FAM72A-RELATED"/>
    <property type="match status" value="1"/>
</dbReference>
<gene>
    <name evidence="3" type="ORF">INT47_001734</name>
</gene>
<feature type="region of interest" description="Disordered" evidence="2">
    <location>
        <begin position="1"/>
        <end position="25"/>
    </location>
</feature>
<dbReference type="OrthoDB" id="2526683at2759"/>
<evidence type="ECO:0000256" key="1">
    <source>
        <dbReference type="ARBA" id="ARBA00006888"/>
    </source>
</evidence>
<dbReference type="Proteomes" id="UP000603453">
    <property type="component" value="Unassembled WGS sequence"/>
</dbReference>
<organism evidence="3 4">
    <name type="scientific">Mucor saturninus</name>
    <dbReference type="NCBI Taxonomy" id="64648"/>
    <lineage>
        <taxon>Eukaryota</taxon>
        <taxon>Fungi</taxon>
        <taxon>Fungi incertae sedis</taxon>
        <taxon>Mucoromycota</taxon>
        <taxon>Mucoromycotina</taxon>
        <taxon>Mucoromycetes</taxon>
        <taxon>Mucorales</taxon>
        <taxon>Mucorineae</taxon>
        <taxon>Mucoraceae</taxon>
        <taxon>Mucor</taxon>
    </lineage>
</organism>
<feature type="compositionally biased region" description="Basic and acidic residues" evidence="2">
    <location>
        <begin position="1"/>
        <end position="10"/>
    </location>
</feature>
<dbReference type="EMBL" id="JAEPRD010000006">
    <property type="protein sequence ID" value="KAG2212373.1"/>
    <property type="molecule type" value="Genomic_DNA"/>
</dbReference>
<feature type="compositionally biased region" description="Polar residues" evidence="2">
    <location>
        <begin position="94"/>
        <end position="107"/>
    </location>
</feature>
<keyword evidence="4" id="KW-1185">Reference proteome</keyword>